<name>A0A8J3LCI7_9ACTN</name>
<dbReference type="InterPro" id="IPR003593">
    <property type="entry name" value="AAA+_ATPase"/>
</dbReference>
<dbReference type="Pfam" id="PF00931">
    <property type="entry name" value="NB-ARC"/>
    <property type="match status" value="1"/>
</dbReference>
<dbReference type="AlphaFoldDB" id="A0A8J3LCI7"/>
<dbReference type="SMART" id="SM00530">
    <property type="entry name" value="HTH_XRE"/>
    <property type="match status" value="1"/>
</dbReference>
<dbReference type="InterPro" id="IPR001387">
    <property type="entry name" value="Cro/C1-type_HTH"/>
</dbReference>
<dbReference type="SUPFAM" id="SSF52540">
    <property type="entry name" value="P-loop containing nucleoside triphosphate hydrolases"/>
    <property type="match status" value="1"/>
</dbReference>
<dbReference type="PROSITE" id="PS50005">
    <property type="entry name" value="TPR"/>
    <property type="match status" value="2"/>
</dbReference>
<dbReference type="Pfam" id="PF13424">
    <property type="entry name" value="TPR_12"/>
    <property type="match status" value="2"/>
</dbReference>
<dbReference type="GO" id="GO:0043531">
    <property type="term" value="F:ADP binding"/>
    <property type="evidence" value="ECO:0007669"/>
    <property type="project" value="InterPro"/>
</dbReference>
<reference evidence="4" key="1">
    <citation type="submission" date="2021-01" db="EMBL/GenBank/DDBJ databases">
        <title>Whole genome shotgun sequence of Catellatospora methionotrophica NBRC 14553.</title>
        <authorList>
            <person name="Komaki H."/>
            <person name="Tamura T."/>
        </authorList>
    </citation>
    <scope>NUCLEOTIDE SEQUENCE</scope>
    <source>
        <strain evidence="4">NBRC 14553</strain>
    </source>
</reference>
<feature type="repeat" description="TPR" evidence="1">
    <location>
        <begin position="614"/>
        <end position="647"/>
    </location>
</feature>
<evidence type="ECO:0000259" key="3">
    <source>
        <dbReference type="SMART" id="SM00530"/>
    </source>
</evidence>
<feature type="domain" description="HTH cro/C1-type" evidence="3">
    <location>
        <begin position="19"/>
        <end position="75"/>
    </location>
</feature>
<evidence type="ECO:0000259" key="2">
    <source>
        <dbReference type="SMART" id="SM00382"/>
    </source>
</evidence>
<comment type="caution">
    <text evidence="4">The sequence shown here is derived from an EMBL/GenBank/DDBJ whole genome shotgun (WGS) entry which is preliminary data.</text>
</comment>
<accession>A0A8J3LCI7</accession>
<sequence>MAGLPKPALDGAIGVLFDELHRLHHRAGWPSLRDMAREVGCSHTTVSAAFSEARLPRWGLLELIVEALDGDTAQFHRLWLAASRPPADPGGDATASTVPQTLPADIGSFVGRGEQLAALDQTLARATAPGGTATVICALSGTAGAGKTALAVHWAHRVAARFPDGQLYINLRGYDPDHPVPPDQALEFLLAQLGVARDAIPAGVAARAARLRSALAGRRTLLLLDNAHSLAQLRELLPGSPGCFVLVTSRDRLPSLSARHGAVRLAVDVLSPAEALELLQELVGVRVDAQPAAAAALAQRCALLPLAVRIAAELAAARPHDTLPELVAELDREPGLLDLLDMGDEHAAVRSVLSWSLRHLSPADARCFALLGLHPGQDLGLGAAAALCGADPGATLRTVTALTRAHLLEQHQRDRYTMHDLLRAYAAELGRALPAADREAARDRLHDHYLALARDSVRAAYDPTADQAAARRVLDLDRANMINAAAYGAPHHTRGLAAALTRHLETCSHFHDALTLAELDLAAARAQHDPAAVAGARCRLGAIHRRLGDYARGLEHYAAALDQYTELSDDAGKAAAVLGVGSSLWRLGRYTDALDTLSTSLAWHQGLGDRPGQAATLNHLGIVHRRLGQYRDARAHYGRALAIQVDLGNVAGQANARANLGIVQLRLGDYGHALDNFRQALAVYRELGDRAGEAAVLNNIGETHERLGDFTLALEHHRLALDINRAVGYRVGHAVALRGLGVALGGLRRWPEAVDHLERALALGTAIAEADILTCALTDLGAILHEMGQSARAREQLTRALDLAGQTGNDYERARALAGLARTADPADAGGYATQARELFHGLGVAEAHRTETP</sequence>
<dbReference type="RefSeq" id="WP_166380293.1">
    <property type="nucleotide sequence ID" value="NZ_BAAATT010000011.1"/>
</dbReference>
<dbReference type="Gene3D" id="3.40.50.300">
    <property type="entry name" value="P-loop containing nucleotide triphosphate hydrolases"/>
    <property type="match status" value="1"/>
</dbReference>
<dbReference type="EMBL" id="BONJ01000001">
    <property type="protein sequence ID" value="GIG12160.1"/>
    <property type="molecule type" value="Genomic_DNA"/>
</dbReference>
<feature type="repeat" description="TPR" evidence="1">
    <location>
        <begin position="654"/>
        <end position="687"/>
    </location>
</feature>
<dbReference type="InterPro" id="IPR027417">
    <property type="entry name" value="P-loop_NTPase"/>
</dbReference>
<dbReference type="SMART" id="SM00028">
    <property type="entry name" value="TPR"/>
    <property type="match status" value="7"/>
</dbReference>
<protein>
    <recommendedName>
        <fullName evidence="6">Tetratricopeptide repeat protein</fullName>
    </recommendedName>
</protein>
<dbReference type="Proteomes" id="UP000660339">
    <property type="component" value="Unassembled WGS sequence"/>
</dbReference>
<dbReference type="SUPFAM" id="SSF48452">
    <property type="entry name" value="TPR-like"/>
    <property type="match status" value="2"/>
</dbReference>
<organism evidence="4 5">
    <name type="scientific">Catellatospora methionotrophica</name>
    <dbReference type="NCBI Taxonomy" id="121620"/>
    <lineage>
        <taxon>Bacteria</taxon>
        <taxon>Bacillati</taxon>
        <taxon>Actinomycetota</taxon>
        <taxon>Actinomycetes</taxon>
        <taxon>Micromonosporales</taxon>
        <taxon>Micromonosporaceae</taxon>
        <taxon>Catellatospora</taxon>
    </lineage>
</organism>
<dbReference type="PANTHER" id="PTHR47691">
    <property type="entry name" value="REGULATOR-RELATED"/>
    <property type="match status" value="1"/>
</dbReference>
<gene>
    <name evidence="4" type="ORF">Cme02nite_04920</name>
</gene>
<keyword evidence="5" id="KW-1185">Reference proteome</keyword>
<dbReference type="PRINTS" id="PR00364">
    <property type="entry name" value="DISEASERSIST"/>
</dbReference>
<dbReference type="Pfam" id="PF13374">
    <property type="entry name" value="TPR_10"/>
    <property type="match status" value="1"/>
</dbReference>
<evidence type="ECO:0008006" key="6">
    <source>
        <dbReference type="Google" id="ProtNLM"/>
    </source>
</evidence>
<feature type="domain" description="AAA+ ATPase" evidence="2">
    <location>
        <begin position="133"/>
        <end position="271"/>
    </location>
</feature>
<proteinExistence type="predicted"/>
<dbReference type="PANTHER" id="PTHR47691:SF3">
    <property type="entry name" value="HTH-TYPE TRANSCRIPTIONAL REGULATOR RV0890C-RELATED"/>
    <property type="match status" value="1"/>
</dbReference>
<dbReference type="SMART" id="SM00382">
    <property type="entry name" value="AAA"/>
    <property type="match status" value="1"/>
</dbReference>
<dbReference type="InterPro" id="IPR011990">
    <property type="entry name" value="TPR-like_helical_dom_sf"/>
</dbReference>
<evidence type="ECO:0000313" key="5">
    <source>
        <dbReference type="Proteomes" id="UP000660339"/>
    </source>
</evidence>
<keyword evidence="1" id="KW-0802">TPR repeat</keyword>
<dbReference type="Gene3D" id="1.25.40.10">
    <property type="entry name" value="Tetratricopeptide repeat domain"/>
    <property type="match status" value="2"/>
</dbReference>
<dbReference type="InterPro" id="IPR019734">
    <property type="entry name" value="TPR_rpt"/>
</dbReference>
<evidence type="ECO:0000313" key="4">
    <source>
        <dbReference type="EMBL" id="GIG12160.1"/>
    </source>
</evidence>
<dbReference type="InterPro" id="IPR002182">
    <property type="entry name" value="NB-ARC"/>
</dbReference>
<evidence type="ECO:0000256" key="1">
    <source>
        <dbReference type="PROSITE-ProRule" id="PRU00339"/>
    </source>
</evidence>